<dbReference type="EMBL" id="BIFR01000001">
    <property type="protein sequence ID" value="GCE14233.1"/>
    <property type="molecule type" value="Genomic_DNA"/>
</dbReference>
<protein>
    <submittedName>
        <fullName evidence="2">Uncharacterized protein</fullName>
    </submittedName>
</protein>
<proteinExistence type="predicted"/>
<dbReference type="RefSeq" id="WP_126581648.1">
    <property type="nucleotide sequence ID" value="NZ_BIFR01000001.1"/>
</dbReference>
<sequence>MMQLQDTDDAELPLSSLQSLRPEAIDLARRLNPLLGHLADEKGNADIVLEIRRGEATAYNVSRRFKLS</sequence>
<evidence type="ECO:0000313" key="2">
    <source>
        <dbReference type="EMBL" id="GCE14233.1"/>
    </source>
</evidence>
<reference evidence="3" key="1">
    <citation type="submission" date="2018-12" db="EMBL/GenBank/DDBJ databases">
        <title>Tengunoibacter tsumagoiensis gen. nov., sp. nov., Dictyobacter kobayashii sp. nov., D. alpinus sp. nov., and D. joshuensis sp. nov. and description of Dictyobacteraceae fam. nov. within the order Ktedonobacterales isolated from Tengu-no-mugimeshi.</title>
        <authorList>
            <person name="Wang C.M."/>
            <person name="Zheng Y."/>
            <person name="Sakai Y."/>
            <person name="Toyoda A."/>
            <person name="Minakuchi Y."/>
            <person name="Abe K."/>
            <person name="Yokota A."/>
            <person name="Yabe S."/>
        </authorList>
    </citation>
    <scope>NUCLEOTIDE SEQUENCE [LARGE SCALE GENOMIC DNA]</scope>
    <source>
        <strain evidence="3">Uno3</strain>
    </source>
</reference>
<gene>
    <name evidence="1" type="ORF">KTT_40380</name>
    <name evidence="2" type="ORF">KTT_40920</name>
</gene>
<evidence type="ECO:0000313" key="3">
    <source>
        <dbReference type="Proteomes" id="UP000287352"/>
    </source>
</evidence>
<reference evidence="2" key="2">
    <citation type="journal article" date="2019" name="Int. J. Syst. Evol. Microbiol.">
        <title>Tengunoibacter tsumagoiensis gen. nov., sp. nov., Dictyobacter kobayashii sp. nov., Dictyobacter alpinus sp. nov., and description of Dictyobacteraceae fam. nov. within the order Ktedonobacterales isolated from Tengu-no-mugimeshi, a soil-like granular mass of micro-organisms, and emended descriptions of the genera Ktedonobacter and Dictyobacter.</title>
        <authorList>
            <person name="Wang C."/>
            <person name="Zheng Y."/>
            <person name="Sakai Y."/>
            <person name="Toyoda A."/>
            <person name="Minakuchi Y."/>
            <person name="Abe K."/>
            <person name="Yokota A."/>
            <person name="Yabe S."/>
        </authorList>
    </citation>
    <scope>NUCLEOTIDE SEQUENCE</scope>
    <source>
        <strain evidence="2">Uno3</strain>
    </source>
</reference>
<dbReference type="Proteomes" id="UP000287352">
    <property type="component" value="Unassembled WGS sequence"/>
</dbReference>
<dbReference type="AlphaFoldDB" id="A0A402A508"/>
<name>A0A402A508_9CHLR</name>
<comment type="caution">
    <text evidence="2">The sequence shown here is derived from an EMBL/GenBank/DDBJ whole genome shotgun (WGS) entry which is preliminary data.</text>
</comment>
<keyword evidence="3" id="KW-1185">Reference proteome</keyword>
<evidence type="ECO:0000313" key="1">
    <source>
        <dbReference type="EMBL" id="GCE14179.1"/>
    </source>
</evidence>
<accession>A0A402A508</accession>
<dbReference type="EMBL" id="BIFR01000001">
    <property type="protein sequence ID" value="GCE14179.1"/>
    <property type="molecule type" value="Genomic_DNA"/>
</dbReference>
<organism evidence="2 3">
    <name type="scientific">Tengunoibacter tsumagoiensis</name>
    <dbReference type="NCBI Taxonomy" id="2014871"/>
    <lineage>
        <taxon>Bacteria</taxon>
        <taxon>Bacillati</taxon>
        <taxon>Chloroflexota</taxon>
        <taxon>Ktedonobacteria</taxon>
        <taxon>Ktedonobacterales</taxon>
        <taxon>Dictyobacteraceae</taxon>
        <taxon>Tengunoibacter</taxon>
    </lineage>
</organism>